<dbReference type="Proteomes" id="UP000253594">
    <property type="component" value="Unassembled WGS sequence"/>
</dbReference>
<comment type="caution">
    <text evidence="1">The sequence shown here is derived from an EMBL/GenBank/DDBJ whole genome shotgun (WGS) entry which is preliminary data.</text>
</comment>
<name>A0A367LV69_PSEAI</name>
<accession>A0A367LV69</accession>
<gene>
    <name evidence="1" type="ORF">DT376_41825</name>
</gene>
<dbReference type="AlphaFoldDB" id="A0A367LV69"/>
<evidence type="ECO:0000313" key="2">
    <source>
        <dbReference type="Proteomes" id="UP000253594"/>
    </source>
</evidence>
<reference evidence="1 2" key="1">
    <citation type="submission" date="2018-07" db="EMBL/GenBank/DDBJ databases">
        <title>Mechanisms of high-level aminoglycoside resistance among Gram-negative pathogens in Brazil.</title>
        <authorList>
            <person name="Ballaben A.S."/>
            <person name="Darini A.L.C."/>
            <person name="Doi Y."/>
        </authorList>
    </citation>
    <scope>NUCLEOTIDE SEQUENCE [LARGE SCALE GENOMIC DNA]</scope>
    <source>
        <strain evidence="1 2">B2-305</strain>
    </source>
</reference>
<feature type="non-terminal residue" evidence="1">
    <location>
        <position position="1"/>
    </location>
</feature>
<organism evidence="1 2">
    <name type="scientific">Pseudomonas aeruginosa</name>
    <dbReference type="NCBI Taxonomy" id="287"/>
    <lineage>
        <taxon>Bacteria</taxon>
        <taxon>Pseudomonadati</taxon>
        <taxon>Pseudomonadota</taxon>
        <taxon>Gammaproteobacteria</taxon>
        <taxon>Pseudomonadales</taxon>
        <taxon>Pseudomonadaceae</taxon>
        <taxon>Pseudomonas</taxon>
    </lineage>
</organism>
<sequence length="51" mass="5990">RLLGDYHFDPGPFGPSIHVLYPGHRRNTRKVRAFLEHLRASLQRQGLCHRL</sequence>
<proteinExistence type="predicted"/>
<dbReference type="EMBL" id="QORE01003445">
    <property type="protein sequence ID" value="RCI69086.1"/>
    <property type="molecule type" value="Genomic_DNA"/>
</dbReference>
<evidence type="ECO:0000313" key="1">
    <source>
        <dbReference type="EMBL" id="RCI69086.1"/>
    </source>
</evidence>
<protein>
    <submittedName>
        <fullName evidence="1">LysR family transcriptional regulator</fullName>
    </submittedName>
</protein>